<feature type="domain" description="SF3 helicase" evidence="4">
    <location>
        <begin position="559"/>
        <end position="714"/>
    </location>
</feature>
<dbReference type="PROSITE" id="PS51206">
    <property type="entry name" value="SF3_HELICASE_1"/>
    <property type="match status" value="1"/>
</dbReference>
<evidence type="ECO:0000313" key="5">
    <source>
        <dbReference type="EMBL" id="MCU9837164.1"/>
    </source>
</evidence>
<reference evidence="5 6" key="1">
    <citation type="submission" date="2022-10" db="EMBL/GenBank/DDBJ databases">
        <title>Ruegeria sp. nov., isolated from ocean surface water.</title>
        <authorList>
            <person name="He W."/>
            <person name="Wang L."/>
            <person name="Zhang D.-F."/>
        </authorList>
    </citation>
    <scope>NUCLEOTIDE SEQUENCE [LARGE SCALE GENOMIC DNA]</scope>
    <source>
        <strain evidence="5 6">WL0004</strain>
    </source>
</reference>
<keyword evidence="6" id="KW-1185">Reference proteome</keyword>
<keyword evidence="1" id="KW-0547">Nucleotide-binding</keyword>
<dbReference type="Gene3D" id="3.40.50.300">
    <property type="entry name" value="P-loop containing nucleotide triphosphate hydrolases"/>
    <property type="match status" value="1"/>
</dbReference>
<evidence type="ECO:0000256" key="3">
    <source>
        <dbReference type="ARBA" id="ARBA00022840"/>
    </source>
</evidence>
<dbReference type="InterPro" id="IPR045455">
    <property type="entry name" value="NrS-1_pol-like_helicase"/>
</dbReference>
<evidence type="ECO:0000259" key="4">
    <source>
        <dbReference type="PROSITE" id="PS51206"/>
    </source>
</evidence>
<dbReference type="EMBL" id="JAOVQN010000003">
    <property type="protein sequence ID" value="MCU9837164.1"/>
    <property type="molecule type" value="Genomic_DNA"/>
</dbReference>
<evidence type="ECO:0000256" key="1">
    <source>
        <dbReference type="ARBA" id="ARBA00022741"/>
    </source>
</evidence>
<dbReference type="PANTHER" id="PTHR35372:SF2">
    <property type="entry name" value="SF3 HELICASE DOMAIN-CONTAINING PROTEIN"/>
    <property type="match status" value="1"/>
</dbReference>
<dbReference type="RefSeq" id="WP_263387326.1">
    <property type="nucleotide sequence ID" value="NZ_JAOVQN010000003.1"/>
</dbReference>
<dbReference type="Pfam" id="PF08707">
    <property type="entry name" value="PriCT_2"/>
    <property type="match status" value="1"/>
</dbReference>
<protein>
    <submittedName>
        <fullName evidence="5">PriCT-2 domain-containing protein</fullName>
    </submittedName>
</protein>
<dbReference type="InterPro" id="IPR051620">
    <property type="entry name" value="ORF904-like_C"/>
</dbReference>
<name>A0ABT2WMP3_9RHOB</name>
<comment type="caution">
    <text evidence="5">The sequence shown here is derived from an EMBL/GenBank/DDBJ whole genome shotgun (WGS) entry which is preliminary data.</text>
</comment>
<dbReference type="Proteomes" id="UP001321014">
    <property type="component" value="Unassembled WGS sequence"/>
</dbReference>
<gene>
    <name evidence="5" type="ORF">OEZ49_05255</name>
</gene>
<dbReference type="PANTHER" id="PTHR35372">
    <property type="entry name" value="ATP BINDING PROTEIN-RELATED"/>
    <property type="match status" value="1"/>
</dbReference>
<dbReference type="InterPro" id="IPR014015">
    <property type="entry name" value="Helicase_SF3_DNA-vir"/>
</dbReference>
<proteinExistence type="predicted"/>
<sequence>MHFTAIDTASQDAWSRAIQERNWAIFAITRPEDGSAKLGKYPTGIIPSEYQHERGAWGQPISVYDAAHWTFSEACQQVKTLTPPPGILRFAVGYLPRPGSALVIGDLDNCRDPLTGAISPWAAQILALESTYAEVSTSGTGIRLLMERQDGDDQHSSGERSDTGFFANGSKGAVLTFQRLNDAMPVAAPAIRNAIVARKGVDPERNHRVDGQDYGEVGVDLLRAVVMSIPNDGRYRYDDWVAVGHAIQTVDDGQAGWEIFRDWSDKFPGKRTENTVRKWQRGLKANGTVGFGTLVYMARGHKSYVDGGRMPPEVEAMLDQQRIAQLAAKMPPVEGKAGEIRAELVKLVGASPVTVDNRLRELKADHGIGLGALRAELSQLQGSCDVSDERTHSQIADHFFQTLPEPKTVPNAGAFWNYDADVGIWRSYDVTKVAAQIGRTYVGEKNCKRQSDYRGITQHLYDTWEDERFFRDAPRGIMAADAFYRLQDGRVVCEPKSPEHRATFALTVQPDFNKTPDLFLRVLREAFTPTEAQLLAQVGSGSFANLEAARQAYQQDVDAQLRNLQKAFGGTLFGLMTKYEKAPFLYGAAGSFKSKTIKVLESLIDADAVCSVSPQDMGSDYDRSFLSQRLLNVVPEIDSDEPVAAGSFKSMISGDTMKGRNPFERPFKFEPMAAHWFAGNYYITTKDTSKGFWRRWLVFRFWSGKDEADRDQTLLPRIMESELPAIVAWAFRGVELLIAEGFTETHTHRYSLTEWSERYDSVLSWLHAEDSGVCRRQYGDPLPNTEAFQLYKQWCMAAERRPLGRNKFLDRLAEAGHPQSRRLIGTLERCRR</sequence>
<keyword evidence="2" id="KW-0378">Hydrolase</keyword>
<dbReference type="Pfam" id="PF19263">
    <property type="entry name" value="DUF5906"/>
    <property type="match status" value="1"/>
</dbReference>
<organism evidence="5 6">
    <name type="scientific">Ruegeria marisflavi</name>
    <dbReference type="NCBI Taxonomy" id="2984152"/>
    <lineage>
        <taxon>Bacteria</taxon>
        <taxon>Pseudomonadati</taxon>
        <taxon>Pseudomonadota</taxon>
        <taxon>Alphaproteobacteria</taxon>
        <taxon>Rhodobacterales</taxon>
        <taxon>Roseobacteraceae</taxon>
        <taxon>Ruegeria</taxon>
    </lineage>
</organism>
<evidence type="ECO:0000256" key="2">
    <source>
        <dbReference type="ARBA" id="ARBA00022801"/>
    </source>
</evidence>
<keyword evidence="3" id="KW-0067">ATP-binding</keyword>
<accession>A0ABT2WMP3</accession>
<dbReference type="InterPro" id="IPR027417">
    <property type="entry name" value="P-loop_NTPase"/>
</dbReference>
<dbReference type="InterPro" id="IPR014819">
    <property type="entry name" value="PriCT_2"/>
</dbReference>
<dbReference type="SUPFAM" id="SSF52540">
    <property type="entry name" value="P-loop containing nucleoside triphosphate hydrolases"/>
    <property type="match status" value="1"/>
</dbReference>
<evidence type="ECO:0000313" key="6">
    <source>
        <dbReference type="Proteomes" id="UP001321014"/>
    </source>
</evidence>